<dbReference type="InterPro" id="IPR036514">
    <property type="entry name" value="SGNH_hydro_sf"/>
</dbReference>
<evidence type="ECO:0000313" key="4">
    <source>
        <dbReference type="Proteomes" id="UP000321793"/>
    </source>
</evidence>
<sequence length="278" mass="28535">MRRLLTLVIACLAVLVTPAAASAKPDPSAGRATSWYLALGDSLAAGYQPGVGDDRTGGYVGGVLSALQESAPKAKLRNLSCSGATTTSMLGVDRCTYEQGSQVDAAVAFLAAHKTKVDLVTIDIGANDVTPCARGTVDVACAIGAVGTVERNLTTILGRLRAATGPQTQIVVLNYYNPFLAAWLTGPAGQQVAALTTQLQAMLNGAVARSATSADADVADVATAFRSTNTTPVATAYGTIPTNVATICAWTWMCSRNDIHANDTGYAVLADVVAGRLD</sequence>
<accession>A0A512SW12</accession>
<dbReference type="Proteomes" id="UP000321793">
    <property type="component" value="Unassembled WGS sequence"/>
</dbReference>
<feature type="domain" description="SGNH hydrolase-type esterase" evidence="2">
    <location>
        <begin position="38"/>
        <end position="267"/>
    </location>
</feature>
<dbReference type="RefSeq" id="WP_147061680.1">
    <property type="nucleotide sequence ID" value="NZ_BAABDN010000001.1"/>
</dbReference>
<dbReference type="Gene3D" id="3.40.50.1110">
    <property type="entry name" value="SGNH hydrolase"/>
    <property type="match status" value="1"/>
</dbReference>
<name>A0A512SW12_9MICO</name>
<evidence type="ECO:0000256" key="1">
    <source>
        <dbReference type="SAM" id="SignalP"/>
    </source>
</evidence>
<feature type="chain" id="PRO_5038490301" description="SGNH hydrolase-type esterase domain-containing protein" evidence="1">
    <location>
        <begin position="24"/>
        <end position="278"/>
    </location>
</feature>
<feature type="signal peptide" evidence="1">
    <location>
        <begin position="1"/>
        <end position="23"/>
    </location>
</feature>
<dbReference type="SUPFAM" id="SSF52266">
    <property type="entry name" value="SGNH hydrolase"/>
    <property type="match status" value="1"/>
</dbReference>
<dbReference type="OrthoDB" id="154486at2"/>
<dbReference type="AlphaFoldDB" id="A0A512SW12"/>
<reference evidence="3 4" key="1">
    <citation type="submission" date="2019-07" db="EMBL/GenBank/DDBJ databases">
        <title>Whole genome shotgun sequence of Knoellia locipacati NBRC 109775.</title>
        <authorList>
            <person name="Hosoyama A."/>
            <person name="Uohara A."/>
            <person name="Ohji S."/>
            <person name="Ichikawa N."/>
        </authorList>
    </citation>
    <scope>NUCLEOTIDE SEQUENCE [LARGE SCALE GENOMIC DNA]</scope>
    <source>
        <strain evidence="3 4">NBRC 109775</strain>
    </source>
</reference>
<dbReference type="GO" id="GO:0004622">
    <property type="term" value="F:phosphatidylcholine lysophospholipase activity"/>
    <property type="evidence" value="ECO:0007669"/>
    <property type="project" value="TreeGrafter"/>
</dbReference>
<proteinExistence type="predicted"/>
<keyword evidence="4" id="KW-1185">Reference proteome</keyword>
<dbReference type="PANTHER" id="PTHR30383">
    <property type="entry name" value="THIOESTERASE 1/PROTEASE 1/LYSOPHOSPHOLIPASE L1"/>
    <property type="match status" value="1"/>
</dbReference>
<dbReference type="InterPro" id="IPR051532">
    <property type="entry name" value="Ester_Hydrolysis_Enzymes"/>
</dbReference>
<comment type="caution">
    <text evidence="3">The sequence shown here is derived from an EMBL/GenBank/DDBJ whole genome shotgun (WGS) entry which is preliminary data.</text>
</comment>
<dbReference type="EMBL" id="BKBA01000002">
    <property type="protein sequence ID" value="GEQ12143.1"/>
    <property type="molecule type" value="Genomic_DNA"/>
</dbReference>
<dbReference type="InterPro" id="IPR013830">
    <property type="entry name" value="SGNH_hydro"/>
</dbReference>
<evidence type="ECO:0000313" key="3">
    <source>
        <dbReference type="EMBL" id="GEQ12143.1"/>
    </source>
</evidence>
<keyword evidence="1" id="KW-0732">Signal</keyword>
<organism evidence="3 4">
    <name type="scientific">Knoellia locipacati</name>
    <dbReference type="NCBI Taxonomy" id="882824"/>
    <lineage>
        <taxon>Bacteria</taxon>
        <taxon>Bacillati</taxon>
        <taxon>Actinomycetota</taxon>
        <taxon>Actinomycetes</taxon>
        <taxon>Micrococcales</taxon>
        <taxon>Intrasporangiaceae</taxon>
        <taxon>Knoellia</taxon>
    </lineage>
</organism>
<dbReference type="CDD" id="cd00229">
    <property type="entry name" value="SGNH_hydrolase"/>
    <property type="match status" value="1"/>
</dbReference>
<protein>
    <recommendedName>
        <fullName evidence="2">SGNH hydrolase-type esterase domain-containing protein</fullName>
    </recommendedName>
</protein>
<evidence type="ECO:0000259" key="2">
    <source>
        <dbReference type="Pfam" id="PF13472"/>
    </source>
</evidence>
<dbReference type="Pfam" id="PF13472">
    <property type="entry name" value="Lipase_GDSL_2"/>
    <property type="match status" value="1"/>
</dbReference>
<gene>
    <name evidence="3" type="ORF">KLO01_01900</name>
</gene>
<dbReference type="PANTHER" id="PTHR30383:SF5">
    <property type="entry name" value="SGNH HYDROLASE-TYPE ESTERASE DOMAIN-CONTAINING PROTEIN"/>
    <property type="match status" value="1"/>
</dbReference>